<evidence type="ECO:0000256" key="3">
    <source>
        <dbReference type="ARBA" id="ARBA00022729"/>
    </source>
</evidence>
<evidence type="ECO:0000256" key="4">
    <source>
        <dbReference type="SAM" id="MobiDB-lite"/>
    </source>
</evidence>
<sequence length="696" mass="76658">MTNSEHAWPKLFRRLSLSGTNRKDRPKHTGHDPLLPTRPSLHLYQPPDISPPEPNRPNTSATAGSDIDDVTFLIQEQQRLFDQVEETRRSSTFTSIIPESNSREESFGASIDTRPPTSDRIAEFRLDIPDGVRNMTQHPGSQIVGSVVITVTRSTKAQRISLHFLGYQKVYLKDPASQSPIASLVGSEIRLFDKRLVVWGDRGSADVLVPGTLTIPFSIKLPFVNYPSSLKRDSVCKVKYLIWAELDRPGTFRDHITRTHREEIYMEPFAYPTRPCDTSSFALAIPQRSEAASNMAGVAVGLEGSVWPIPVVAGDCINYRVSAQTVSQNSLASVADPTKYVVKHARAVVVERLDVRGLIKGVEYAQSFRSDIFSIALAHDNDKLGNQSSNNGGTAFISSGQLKLPLDLCPFEGKQLSRRYELRIEFDVIDPRSLLDKVIRHSSCYAHWINLDICTVSPDNFRPETLQNAFADESLNINSITPSPYFVDPSEPELEIGGWELDRTMRFFNTLLALVGTLAATAYASGSSTKIDRPAVKDSTIYRSTVSCPDCPDRNCYKCTLGHENKLIANTGGLAYLGALVGFEMPVDGSNVKSCKVQIPAFSTPLQSPVTVVVSKAESSDWSEDTVDGENAPALGDEIASVDVPAYNNLPAVDITPACQAAINGKFSIYFNARFGHFEFWSKDSGNPAILHVVTN</sequence>
<organism evidence="7 8">
    <name type="scientific">Coemansia asiatica</name>
    <dbReference type="NCBI Taxonomy" id="1052880"/>
    <lineage>
        <taxon>Eukaryota</taxon>
        <taxon>Fungi</taxon>
        <taxon>Fungi incertae sedis</taxon>
        <taxon>Zoopagomycota</taxon>
        <taxon>Kickxellomycotina</taxon>
        <taxon>Kickxellomycetes</taxon>
        <taxon>Kickxellales</taxon>
        <taxon>Kickxellaceae</taxon>
        <taxon>Coemansia</taxon>
    </lineage>
</organism>
<feature type="domain" description="Arrestin-like N-terminal" evidence="5">
    <location>
        <begin position="134"/>
        <end position="255"/>
    </location>
</feature>
<comment type="caution">
    <text evidence="7">The sequence shown here is derived from an EMBL/GenBank/DDBJ whole genome shotgun (WGS) entry which is preliminary data.</text>
</comment>
<dbReference type="Proteomes" id="UP001145021">
    <property type="component" value="Unassembled WGS sequence"/>
</dbReference>
<dbReference type="InterPro" id="IPR014752">
    <property type="entry name" value="Arrestin-like_C"/>
</dbReference>
<evidence type="ECO:0000313" key="7">
    <source>
        <dbReference type="EMBL" id="KAJ1645698.1"/>
    </source>
</evidence>
<evidence type="ECO:0000256" key="1">
    <source>
        <dbReference type="ARBA" id="ARBA00004613"/>
    </source>
</evidence>
<dbReference type="GO" id="GO:0005576">
    <property type="term" value="C:extracellular region"/>
    <property type="evidence" value="ECO:0007669"/>
    <property type="project" value="UniProtKB-SubCell"/>
</dbReference>
<evidence type="ECO:0000313" key="8">
    <source>
        <dbReference type="Proteomes" id="UP001145021"/>
    </source>
</evidence>
<evidence type="ECO:0000256" key="2">
    <source>
        <dbReference type="ARBA" id="ARBA00022525"/>
    </source>
</evidence>
<gene>
    <name evidence="7" type="ORF">LPJ64_002752</name>
</gene>
<dbReference type="SUPFAM" id="SSF81296">
    <property type="entry name" value="E set domains"/>
    <property type="match status" value="1"/>
</dbReference>
<dbReference type="EMBL" id="JANBOH010000093">
    <property type="protein sequence ID" value="KAJ1645698.1"/>
    <property type="molecule type" value="Genomic_DNA"/>
</dbReference>
<feature type="compositionally biased region" description="Basic and acidic residues" evidence="4">
    <location>
        <begin position="21"/>
        <end position="31"/>
    </location>
</feature>
<keyword evidence="2" id="KW-0964">Secreted</keyword>
<keyword evidence="3" id="KW-0732">Signal</keyword>
<evidence type="ECO:0008006" key="9">
    <source>
        <dbReference type="Google" id="ProtNLM"/>
    </source>
</evidence>
<dbReference type="InterPro" id="IPR055372">
    <property type="entry name" value="CBM96"/>
</dbReference>
<accession>A0A9W7XMG9</accession>
<dbReference type="AlphaFoldDB" id="A0A9W7XMG9"/>
<evidence type="ECO:0000259" key="6">
    <source>
        <dbReference type="Pfam" id="PF24517"/>
    </source>
</evidence>
<dbReference type="InterPro" id="IPR014756">
    <property type="entry name" value="Ig_E-set"/>
</dbReference>
<keyword evidence="8" id="KW-1185">Reference proteome</keyword>
<dbReference type="Pfam" id="PF24517">
    <property type="entry name" value="CBM96"/>
    <property type="match status" value="1"/>
</dbReference>
<protein>
    <recommendedName>
        <fullName evidence="9">Arrestin-like N-terminal domain-containing protein</fullName>
    </recommendedName>
</protein>
<dbReference type="Gene3D" id="2.60.40.640">
    <property type="match status" value="1"/>
</dbReference>
<feature type="region of interest" description="Disordered" evidence="4">
    <location>
        <begin position="16"/>
        <end position="64"/>
    </location>
</feature>
<name>A0A9W7XMG9_9FUNG</name>
<reference evidence="7" key="1">
    <citation type="submission" date="2022-07" db="EMBL/GenBank/DDBJ databases">
        <title>Phylogenomic reconstructions and comparative analyses of Kickxellomycotina fungi.</title>
        <authorList>
            <person name="Reynolds N.K."/>
            <person name="Stajich J.E."/>
            <person name="Barry K."/>
            <person name="Grigoriev I.V."/>
            <person name="Crous P."/>
            <person name="Smith M.E."/>
        </authorList>
    </citation>
    <scope>NUCLEOTIDE SEQUENCE</scope>
    <source>
        <strain evidence="7">NBRC 105413</strain>
    </source>
</reference>
<dbReference type="InterPro" id="IPR011021">
    <property type="entry name" value="Arrestin-like_N"/>
</dbReference>
<feature type="domain" description="Carbohydrate-binding module family 96" evidence="6">
    <location>
        <begin position="579"/>
        <end position="688"/>
    </location>
</feature>
<evidence type="ECO:0000259" key="5">
    <source>
        <dbReference type="Pfam" id="PF00339"/>
    </source>
</evidence>
<proteinExistence type="predicted"/>
<dbReference type="Pfam" id="PF00339">
    <property type="entry name" value="Arrestin_N"/>
    <property type="match status" value="1"/>
</dbReference>
<comment type="subcellular location">
    <subcellularLocation>
        <location evidence="1">Secreted</location>
    </subcellularLocation>
</comment>